<dbReference type="PROSITE" id="PS51078">
    <property type="entry name" value="ICLR_ED"/>
    <property type="match status" value="1"/>
</dbReference>
<dbReference type="PANTHER" id="PTHR30136:SF7">
    <property type="entry name" value="HTH-TYPE TRANSCRIPTIONAL REGULATOR KDGR-RELATED"/>
    <property type="match status" value="1"/>
</dbReference>
<keyword evidence="2" id="KW-0238">DNA-binding</keyword>
<dbReference type="Proteomes" id="UP000258927">
    <property type="component" value="Chromosome"/>
</dbReference>
<dbReference type="KEGG" id="mmyr:MXMO3_02372"/>
<feature type="domain" description="HTH iclR-type" evidence="4">
    <location>
        <begin position="9"/>
        <end position="71"/>
    </location>
</feature>
<dbReference type="Pfam" id="PF01614">
    <property type="entry name" value="IclR_C"/>
    <property type="match status" value="1"/>
</dbReference>
<dbReference type="SMART" id="SM00346">
    <property type="entry name" value="HTH_ICLR"/>
    <property type="match status" value="1"/>
</dbReference>
<evidence type="ECO:0000259" key="4">
    <source>
        <dbReference type="PROSITE" id="PS51077"/>
    </source>
</evidence>
<evidence type="ECO:0000259" key="5">
    <source>
        <dbReference type="PROSITE" id="PS51078"/>
    </source>
</evidence>
<dbReference type="InterPro" id="IPR005471">
    <property type="entry name" value="Tscrpt_reg_IclR_N"/>
</dbReference>
<dbReference type="GO" id="GO:0045892">
    <property type="term" value="P:negative regulation of DNA-templated transcription"/>
    <property type="evidence" value="ECO:0007669"/>
    <property type="project" value="TreeGrafter"/>
</dbReference>
<proteinExistence type="predicted"/>
<dbReference type="AlphaFoldDB" id="A0A2R4MFZ8"/>
<dbReference type="InterPro" id="IPR050707">
    <property type="entry name" value="HTH_MetabolicPath_Reg"/>
</dbReference>
<dbReference type="SUPFAM" id="SSF46785">
    <property type="entry name" value="Winged helix' DNA-binding domain"/>
    <property type="match status" value="1"/>
</dbReference>
<dbReference type="Pfam" id="PF09339">
    <property type="entry name" value="HTH_IclR"/>
    <property type="match status" value="1"/>
</dbReference>
<feature type="domain" description="IclR-ED" evidence="5">
    <location>
        <begin position="72"/>
        <end position="250"/>
    </location>
</feature>
<dbReference type="STRING" id="1122213.GCA_000423365_00051"/>
<dbReference type="SUPFAM" id="SSF55781">
    <property type="entry name" value="GAF domain-like"/>
    <property type="match status" value="1"/>
</dbReference>
<dbReference type="GO" id="GO:0003700">
    <property type="term" value="F:DNA-binding transcription factor activity"/>
    <property type="evidence" value="ECO:0007669"/>
    <property type="project" value="TreeGrafter"/>
</dbReference>
<dbReference type="RefSeq" id="WP_162889238.1">
    <property type="nucleotide sequence ID" value="NZ_CP021330.1"/>
</dbReference>
<dbReference type="InterPro" id="IPR036390">
    <property type="entry name" value="WH_DNA-bd_sf"/>
</dbReference>
<accession>A0A2R4MFZ8</accession>
<dbReference type="InterPro" id="IPR036388">
    <property type="entry name" value="WH-like_DNA-bd_sf"/>
</dbReference>
<name>A0A2R4MFZ8_9HYPH</name>
<keyword evidence="7" id="KW-1185">Reference proteome</keyword>
<reference evidence="6 7" key="1">
    <citation type="submission" date="2017-05" db="EMBL/GenBank/DDBJ databases">
        <title>Genome Analysis of Maritalea myrionectae HL2708#5.</title>
        <authorList>
            <consortium name="Cotde Inc.-PKNU"/>
            <person name="Jang D."/>
            <person name="Oh H.-M."/>
        </authorList>
    </citation>
    <scope>NUCLEOTIDE SEQUENCE [LARGE SCALE GENOMIC DNA]</scope>
    <source>
        <strain evidence="6 7">HL2708#5</strain>
    </source>
</reference>
<sequence length="260" mass="28376">MSDLEKYNAPALDKGLDIIETLAEAGESLTQGEIAKRLNRSVSEIFRMLVVLRRRGLIALDESSDRYYLTTRLFELAHRIPIVKRLTVAAAPVMQRLAVQSNQSNHLAVRSADSIVIVGQVDNPGNNVLSVRMGARIEIWRTSSGRVILAHSDPEQREKAIAAIPHPDEVPAKQLRTELDQIATQGYEQLHSLVVKGIENISAPILGFDGFAAAALTIPYMERLQGGVPIEDCLDMLLDAAESISVQLGGPARGPDLGRT</sequence>
<dbReference type="EMBL" id="CP021330">
    <property type="protein sequence ID" value="AVX04885.1"/>
    <property type="molecule type" value="Genomic_DNA"/>
</dbReference>
<dbReference type="Gene3D" id="1.10.10.10">
    <property type="entry name" value="Winged helix-like DNA-binding domain superfamily/Winged helix DNA-binding domain"/>
    <property type="match status" value="1"/>
</dbReference>
<evidence type="ECO:0000256" key="1">
    <source>
        <dbReference type="ARBA" id="ARBA00023015"/>
    </source>
</evidence>
<organism evidence="6 7">
    <name type="scientific">Maritalea myrionectae</name>
    <dbReference type="NCBI Taxonomy" id="454601"/>
    <lineage>
        <taxon>Bacteria</taxon>
        <taxon>Pseudomonadati</taxon>
        <taxon>Pseudomonadota</taxon>
        <taxon>Alphaproteobacteria</taxon>
        <taxon>Hyphomicrobiales</taxon>
        <taxon>Devosiaceae</taxon>
        <taxon>Maritalea</taxon>
    </lineage>
</organism>
<dbReference type="PROSITE" id="PS51077">
    <property type="entry name" value="HTH_ICLR"/>
    <property type="match status" value="1"/>
</dbReference>
<dbReference type="PANTHER" id="PTHR30136">
    <property type="entry name" value="HELIX-TURN-HELIX TRANSCRIPTIONAL REGULATOR, ICLR FAMILY"/>
    <property type="match status" value="1"/>
</dbReference>
<gene>
    <name evidence="6" type="ORF">MXMO3_02372</name>
</gene>
<dbReference type="InterPro" id="IPR014757">
    <property type="entry name" value="Tscrpt_reg_IclR_C"/>
</dbReference>
<evidence type="ECO:0000256" key="2">
    <source>
        <dbReference type="ARBA" id="ARBA00023125"/>
    </source>
</evidence>
<evidence type="ECO:0000313" key="7">
    <source>
        <dbReference type="Proteomes" id="UP000258927"/>
    </source>
</evidence>
<dbReference type="Gene3D" id="3.30.450.40">
    <property type="match status" value="1"/>
</dbReference>
<evidence type="ECO:0000256" key="3">
    <source>
        <dbReference type="ARBA" id="ARBA00023163"/>
    </source>
</evidence>
<keyword evidence="3" id="KW-0804">Transcription</keyword>
<dbReference type="InterPro" id="IPR029016">
    <property type="entry name" value="GAF-like_dom_sf"/>
</dbReference>
<protein>
    <submittedName>
        <fullName evidence="6">HTH-type transcriptional repressor AllR</fullName>
    </submittedName>
</protein>
<dbReference type="GO" id="GO:0003677">
    <property type="term" value="F:DNA binding"/>
    <property type="evidence" value="ECO:0007669"/>
    <property type="project" value="UniProtKB-KW"/>
</dbReference>
<evidence type="ECO:0000313" key="6">
    <source>
        <dbReference type="EMBL" id="AVX04885.1"/>
    </source>
</evidence>
<keyword evidence="1" id="KW-0805">Transcription regulation</keyword>